<dbReference type="GO" id="GO:0008092">
    <property type="term" value="F:cytoskeletal protein binding"/>
    <property type="evidence" value="ECO:0007669"/>
    <property type="project" value="InterPro"/>
</dbReference>
<proteinExistence type="predicted"/>
<dbReference type="GO" id="GO:0043130">
    <property type="term" value="F:ubiquitin binding"/>
    <property type="evidence" value="ECO:0007669"/>
    <property type="project" value="InterPro"/>
</dbReference>
<dbReference type="EMBL" id="ANOG01000582">
    <property type="protein sequence ID" value="EMI19026.1"/>
    <property type="molecule type" value="Genomic_DNA"/>
</dbReference>
<feature type="region of interest" description="Disordered" evidence="3">
    <location>
        <begin position="52"/>
        <end position="71"/>
    </location>
</feature>
<dbReference type="PATRIC" id="fig|1265738.3.peg.4054"/>
<dbReference type="GO" id="GO:0030674">
    <property type="term" value="F:protein-macromolecule adaptor activity"/>
    <property type="evidence" value="ECO:0007669"/>
    <property type="project" value="InterPro"/>
</dbReference>
<feature type="coiled-coil region" evidence="2">
    <location>
        <begin position="233"/>
        <end position="282"/>
    </location>
</feature>
<comment type="caution">
    <text evidence="6">The sequence shown here is derived from an EMBL/GenBank/DDBJ whole genome shotgun (WGS) entry which is preliminary data.</text>
</comment>
<reference evidence="6 7" key="1">
    <citation type="journal article" date="2013" name="Mar. Genomics">
        <title>Expression of sulfatases in Rhodopirellula baltica and the diversity of sulfatases in the genus Rhodopirellula.</title>
        <authorList>
            <person name="Wegner C.E."/>
            <person name="Richter-Heitmann T."/>
            <person name="Klindworth A."/>
            <person name="Klockow C."/>
            <person name="Richter M."/>
            <person name="Achstetter T."/>
            <person name="Glockner F.O."/>
            <person name="Harder J."/>
        </authorList>
    </citation>
    <scope>NUCLEOTIDE SEQUENCE [LARGE SCALE GENOMIC DNA]</scope>
    <source>
        <strain evidence="6 7">SM1</strain>
    </source>
</reference>
<evidence type="ECO:0000259" key="5">
    <source>
        <dbReference type="Pfam" id="PF03983"/>
    </source>
</evidence>
<gene>
    <name evidence="6" type="ORF">RMSM_04049</name>
</gene>
<evidence type="ECO:0000313" key="6">
    <source>
        <dbReference type="EMBL" id="EMI19026.1"/>
    </source>
</evidence>
<keyword evidence="4" id="KW-0472">Membrane</keyword>
<dbReference type="Gene3D" id="2.30.30.700">
    <property type="entry name" value="SLA1 homology domain 1"/>
    <property type="match status" value="1"/>
</dbReference>
<dbReference type="InterPro" id="IPR007131">
    <property type="entry name" value="SHD1"/>
</dbReference>
<organism evidence="6 7">
    <name type="scientific">Rhodopirellula maiorica SM1</name>
    <dbReference type="NCBI Taxonomy" id="1265738"/>
    <lineage>
        <taxon>Bacteria</taxon>
        <taxon>Pseudomonadati</taxon>
        <taxon>Planctomycetota</taxon>
        <taxon>Planctomycetia</taxon>
        <taxon>Pirellulales</taxon>
        <taxon>Pirellulaceae</taxon>
        <taxon>Novipirellula</taxon>
    </lineage>
</organism>
<keyword evidence="4" id="KW-1133">Transmembrane helix</keyword>
<keyword evidence="4" id="KW-0812">Transmembrane</keyword>
<dbReference type="Proteomes" id="UP000011991">
    <property type="component" value="Unassembled WGS sequence"/>
</dbReference>
<evidence type="ECO:0000256" key="1">
    <source>
        <dbReference type="ARBA" id="ARBA00022729"/>
    </source>
</evidence>
<evidence type="ECO:0000256" key="3">
    <source>
        <dbReference type="SAM" id="MobiDB-lite"/>
    </source>
</evidence>
<evidence type="ECO:0000256" key="2">
    <source>
        <dbReference type="SAM" id="Coils"/>
    </source>
</evidence>
<feature type="transmembrane region" description="Helical" evidence="4">
    <location>
        <begin position="12"/>
        <end position="36"/>
    </location>
</feature>
<feature type="domain" description="SLA1 homology" evidence="5">
    <location>
        <begin position="137"/>
        <end position="189"/>
    </location>
</feature>
<evidence type="ECO:0000256" key="4">
    <source>
        <dbReference type="SAM" id="Phobius"/>
    </source>
</evidence>
<keyword evidence="2" id="KW-0175">Coiled coil</keyword>
<evidence type="ECO:0000313" key="7">
    <source>
        <dbReference type="Proteomes" id="UP000011991"/>
    </source>
</evidence>
<dbReference type="AlphaFoldDB" id="M5RIJ8"/>
<keyword evidence="1" id="KW-0732">Signal</keyword>
<protein>
    <recommendedName>
        <fullName evidence="5">SLA1 homology domain-containing protein</fullName>
    </recommendedName>
</protein>
<dbReference type="GO" id="GO:0042802">
    <property type="term" value="F:identical protein binding"/>
    <property type="evidence" value="ECO:0007669"/>
    <property type="project" value="InterPro"/>
</dbReference>
<sequence>MFSKGPKGTAVAGLIVGFPGVAFFMIFGLGIIGALLGTGSANQQANLEAVKQRPSTSDLTQNEPLRTPDVLPDSTEELSVAIDSEMRRLTEKYKRELAEYEVLQKERSNALELIEQTNALIDKHQLDRPRLVDYYPRNWKAAAGDYTTKAEFVSTDGISVSLRKTDLQIVTVPIAKLSKDDQDYIAKSKSDREAFEVDETSWQTENNRLKKLLADSMLIVESATSMPPNMPDLDEITRKIKSAKDAAATENERIVKLEQQALDNAKKEAAEREANRVRLTKVTWANVREGMTYNEVIAIIGPPSEELSSSEIGGIRTVMYKWDGVFLANANAMFQNGKLITKAQYGL</sequence>
<keyword evidence="7" id="KW-1185">Reference proteome</keyword>
<name>M5RIJ8_9BACT</name>
<feature type="compositionally biased region" description="Polar residues" evidence="3">
    <location>
        <begin position="53"/>
        <end position="64"/>
    </location>
</feature>
<feature type="coiled-coil region" evidence="2">
    <location>
        <begin position="86"/>
        <end position="120"/>
    </location>
</feature>
<accession>M5RIJ8</accession>
<dbReference type="InterPro" id="IPR037873">
    <property type="entry name" value="BamE-like"/>
</dbReference>
<dbReference type="Gene3D" id="3.30.1450.10">
    <property type="match status" value="1"/>
</dbReference>
<dbReference type="Pfam" id="PF03983">
    <property type="entry name" value="SHD1"/>
    <property type="match status" value="1"/>
</dbReference>